<dbReference type="EMBL" id="QLTK01000015">
    <property type="protein sequence ID" value="RAS25762.1"/>
    <property type="molecule type" value="Genomic_DNA"/>
</dbReference>
<dbReference type="InterPro" id="IPR013538">
    <property type="entry name" value="ASHA1/2-like_C"/>
</dbReference>
<dbReference type="Gene3D" id="3.30.530.20">
    <property type="match status" value="1"/>
</dbReference>
<organism evidence="3 4">
    <name type="scientific">Paraburkholderia bryophila</name>
    <dbReference type="NCBI Taxonomy" id="420952"/>
    <lineage>
        <taxon>Bacteria</taxon>
        <taxon>Pseudomonadati</taxon>
        <taxon>Pseudomonadota</taxon>
        <taxon>Betaproteobacteria</taxon>
        <taxon>Burkholderiales</taxon>
        <taxon>Burkholderiaceae</taxon>
        <taxon>Paraburkholderia</taxon>
    </lineage>
</organism>
<dbReference type="CDD" id="cd08891">
    <property type="entry name" value="SRPBCC_CalC"/>
    <property type="match status" value="1"/>
</dbReference>
<comment type="similarity">
    <text evidence="1">Belongs to the AHA1 family.</text>
</comment>
<reference evidence="3 4" key="1">
    <citation type="submission" date="2018-06" db="EMBL/GenBank/DDBJ databases">
        <title>Genomic Encyclopedia of Type Strains, Phase III (KMG-III): the genomes of soil and plant-associated and newly described type strains.</title>
        <authorList>
            <person name="Whitman W."/>
        </authorList>
    </citation>
    <scope>NUCLEOTIDE SEQUENCE [LARGE SCALE GENOMIC DNA]</scope>
    <source>
        <strain evidence="3 4">LMG 23644</strain>
    </source>
</reference>
<dbReference type="InterPro" id="IPR023393">
    <property type="entry name" value="START-like_dom_sf"/>
</dbReference>
<evidence type="ECO:0000313" key="3">
    <source>
        <dbReference type="EMBL" id="RAS25762.1"/>
    </source>
</evidence>
<evidence type="ECO:0000259" key="2">
    <source>
        <dbReference type="Pfam" id="PF08327"/>
    </source>
</evidence>
<dbReference type="Proteomes" id="UP000248918">
    <property type="component" value="Unassembled WGS sequence"/>
</dbReference>
<dbReference type="Pfam" id="PF08327">
    <property type="entry name" value="AHSA1"/>
    <property type="match status" value="1"/>
</dbReference>
<dbReference type="SUPFAM" id="SSF55961">
    <property type="entry name" value="Bet v1-like"/>
    <property type="match status" value="1"/>
</dbReference>
<evidence type="ECO:0000313" key="4">
    <source>
        <dbReference type="Proteomes" id="UP000248918"/>
    </source>
</evidence>
<feature type="domain" description="Activator of Hsp90 ATPase homologue 1/2-like C-terminal" evidence="2">
    <location>
        <begin position="13"/>
        <end position="157"/>
    </location>
</feature>
<dbReference type="OrthoDB" id="793407at2"/>
<proteinExistence type="inferred from homology"/>
<comment type="caution">
    <text evidence="3">The sequence shown here is derived from an EMBL/GenBank/DDBJ whole genome shotgun (WGS) entry which is preliminary data.</text>
</comment>
<dbReference type="AlphaFoldDB" id="A0A329BVA5"/>
<accession>A0A329BVA5</accession>
<dbReference type="RefSeq" id="WP_111933216.1">
    <property type="nucleotide sequence ID" value="NZ_CADFFP010000018.1"/>
</dbReference>
<gene>
    <name evidence="3" type="ORF">BX591_1158</name>
</gene>
<sequence length="168" mass="18834">MSSRVQVSLRVAASPLRAFEVFTRDIGRWWRPNGLFQFTPQGAGVLSFEPVEEGGDGHGRLIETQPDGSVFEVGRVTTWEPGERLAFGWRQASFSAGQHTHVEVRFEAMGDETRVTVEHRGWDTVPQEHVARHHFPDRVFLLRHGEWWQALLAALRAEVGDGGLPPAA</sequence>
<name>A0A329BVA5_9BURK</name>
<protein>
    <submittedName>
        <fullName evidence="3">Activator of Hsp90 ATPase-like protein</fullName>
    </submittedName>
</protein>
<evidence type="ECO:0000256" key="1">
    <source>
        <dbReference type="ARBA" id="ARBA00006817"/>
    </source>
</evidence>